<accession>A0A8B6DA62</accession>
<dbReference type="SUPFAM" id="SSF49899">
    <property type="entry name" value="Concanavalin A-like lectins/glucanases"/>
    <property type="match status" value="1"/>
</dbReference>
<dbReference type="AlphaFoldDB" id="A0A8B6DA62"/>
<reference evidence="1" key="1">
    <citation type="submission" date="2018-11" db="EMBL/GenBank/DDBJ databases">
        <authorList>
            <person name="Alioto T."/>
            <person name="Alioto T."/>
        </authorList>
    </citation>
    <scope>NUCLEOTIDE SEQUENCE</scope>
</reference>
<dbReference type="Gene3D" id="2.60.120.200">
    <property type="match status" value="1"/>
</dbReference>
<comment type="caution">
    <text evidence="1">The sequence shown here is derived from an EMBL/GenBank/DDBJ whole genome shotgun (WGS) entry which is preliminary data.</text>
</comment>
<dbReference type="InterPro" id="IPR013320">
    <property type="entry name" value="ConA-like_dom_sf"/>
</dbReference>
<gene>
    <name evidence="1" type="ORF">MGAL_10B066747</name>
</gene>
<keyword evidence="2" id="KW-1185">Reference proteome</keyword>
<evidence type="ECO:0000313" key="2">
    <source>
        <dbReference type="Proteomes" id="UP000596742"/>
    </source>
</evidence>
<organism evidence="1 2">
    <name type="scientific">Mytilus galloprovincialis</name>
    <name type="common">Mediterranean mussel</name>
    <dbReference type="NCBI Taxonomy" id="29158"/>
    <lineage>
        <taxon>Eukaryota</taxon>
        <taxon>Metazoa</taxon>
        <taxon>Spiralia</taxon>
        <taxon>Lophotrochozoa</taxon>
        <taxon>Mollusca</taxon>
        <taxon>Bivalvia</taxon>
        <taxon>Autobranchia</taxon>
        <taxon>Pteriomorphia</taxon>
        <taxon>Mytilida</taxon>
        <taxon>Mytiloidea</taxon>
        <taxon>Mytilidae</taxon>
        <taxon>Mytilinae</taxon>
        <taxon>Mytilus</taxon>
    </lineage>
</organism>
<evidence type="ECO:0000313" key="1">
    <source>
        <dbReference type="EMBL" id="VDI15768.1"/>
    </source>
</evidence>
<protein>
    <submittedName>
        <fullName evidence="1">Uncharacterized protein</fullName>
    </submittedName>
</protein>
<dbReference type="OrthoDB" id="6158936at2759"/>
<name>A0A8B6DA62_MYTGA</name>
<dbReference type="Proteomes" id="UP000596742">
    <property type="component" value="Unassembled WGS sequence"/>
</dbReference>
<proteinExistence type="predicted"/>
<feature type="non-terminal residue" evidence="1">
    <location>
        <position position="1"/>
    </location>
</feature>
<dbReference type="EMBL" id="UYJE01003012">
    <property type="protein sequence ID" value="VDI15768.1"/>
    <property type="molecule type" value="Genomic_DNA"/>
</dbReference>
<sequence length="269" mass="30438">SVFKDGCLVTSERNCYQHPHTSNSAGANDRWKWSELRCGNGGNGPNLGVEMVEMVQMIGGNGANDRWKWSELRCGNGGNGGNGANDRWKWCGNGANDRWKWSELRCGNGANDRWKWSELRCGNGPNLGGNGPNLGANDRSKEQALTMRTEYEIQVTEWKTHKLQTLRPVRSMKRAVVFRDDFNSFNKNDYKIDCTAWGGGNGEFQVYVPEDANLFTRDGSFFLKPTLTVDHKDFDTNRLFHGRMNLKGEGTKSIRRTYSTFKIYNISVT</sequence>